<accession>A0A840ULF8</accession>
<dbReference type="Pfam" id="PF22725">
    <property type="entry name" value="GFO_IDH_MocA_C3"/>
    <property type="match status" value="1"/>
</dbReference>
<dbReference type="EMBL" id="JACHEO010000002">
    <property type="protein sequence ID" value="MBB5347147.1"/>
    <property type="molecule type" value="Genomic_DNA"/>
</dbReference>
<dbReference type="GO" id="GO:0000166">
    <property type="term" value="F:nucleotide binding"/>
    <property type="evidence" value="ECO:0007669"/>
    <property type="project" value="InterPro"/>
</dbReference>
<feature type="domain" description="Gfo/Idh/MocA-like oxidoreductase N-terminal" evidence="1">
    <location>
        <begin position="3"/>
        <end position="119"/>
    </location>
</feature>
<dbReference type="PANTHER" id="PTHR43377:SF2">
    <property type="entry name" value="BINDING ROSSMANN FOLD OXIDOREDUCTASE, PUTATIVE (AFU_ORTHOLOGUE AFUA_4G00560)-RELATED"/>
    <property type="match status" value="1"/>
</dbReference>
<comment type="caution">
    <text evidence="3">The sequence shown here is derived from an EMBL/GenBank/DDBJ whole genome shotgun (WGS) entry which is preliminary data.</text>
</comment>
<evidence type="ECO:0000259" key="2">
    <source>
        <dbReference type="Pfam" id="PF22725"/>
    </source>
</evidence>
<dbReference type="InterPro" id="IPR036291">
    <property type="entry name" value="NAD(P)-bd_dom_sf"/>
</dbReference>
<dbReference type="SUPFAM" id="SSF51735">
    <property type="entry name" value="NAD(P)-binding Rossmann-fold domains"/>
    <property type="match status" value="1"/>
</dbReference>
<dbReference type="SUPFAM" id="SSF55347">
    <property type="entry name" value="Glyceraldehyde-3-phosphate dehydrogenase-like, C-terminal domain"/>
    <property type="match status" value="1"/>
</dbReference>
<dbReference type="PANTHER" id="PTHR43377">
    <property type="entry name" value="BILIVERDIN REDUCTASE A"/>
    <property type="match status" value="1"/>
</dbReference>
<evidence type="ECO:0000313" key="3">
    <source>
        <dbReference type="EMBL" id="MBB5347147.1"/>
    </source>
</evidence>
<dbReference type="InterPro" id="IPR055170">
    <property type="entry name" value="GFO_IDH_MocA-like_dom"/>
</dbReference>
<dbReference type="AlphaFoldDB" id="A0A840ULF8"/>
<dbReference type="InterPro" id="IPR051450">
    <property type="entry name" value="Gfo/Idh/MocA_Oxidoreductases"/>
</dbReference>
<dbReference type="RefSeq" id="WP_183348623.1">
    <property type="nucleotide sequence ID" value="NZ_JACHEO010000002.1"/>
</dbReference>
<dbReference type="InterPro" id="IPR000683">
    <property type="entry name" value="Gfo/Idh/MocA-like_OxRdtase_N"/>
</dbReference>
<keyword evidence="4" id="KW-1185">Reference proteome</keyword>
<proteinExistence type="predicted"/>
<evidence type="ECO:0000313" key="4">
    <source>
        <dbReference type="Proteomes" id="UP000539642"/>
    </source>
</evidence>
<reference evidence="3 4" key="1">
    <citation type="submission" date="2020-08" db="EMBL/GenBank/DDBJ databases">
        <title>Genomic Encyclopedia of Type Strains, Phase IV (KMG-IV): sequencing the most valuable type-strain genomes for metagenomic binning, comparative biology and taxonomic classification.</title>
        <authorList>
            <person name="Goeker M."/>
        </authorList>
    </citation>
    <scope>NUCLEOTIDE SEQUENCE [LARGE SCALE GENOMIC DNA]</scope>
    <source>
        <strain evidence="3 4">DSM 28570</strain>
    </source>
</reference>
<evidence type="ECO:0000259" key="1">
    <source>
        <dbReference type="Pfam" id="PF01408"/>
    </source>
</evidence>
<dbReference type="Gene3D" id="3.40.50.720">
    <property type="entry name" value="NAD(P)-binding Rossmann-like Domain"/>
    <property type="match status" value="1"/>
</dbReference>
<organism evidence="3 4">
    <name type="scientific">Desulfoprunum benzoelyticum</name>
    <dbReference type="NCBI Taxonomy" id="1506996"/>
    <lineage>
        <taxon>Bacteria</taxon>
        <taxon>Pseudomonadati</taxon>
        <taxon>Thermodesulfobacteriota</taxon>
        <taxon>Desulfobulbia</taxon>
        <taxon>Desulfobulbales</taxon>
        <taxon>Desulfobulbaceae</taxon>
        <taxon>Desulfoprunum</taxon>
    </lineage>
</organism>
<dbReference type="Pfam" id="PF01408">
    <property type="entry name" value="GFO_IDH_MocA"/>
    <property type="match status" value="1"/>
</dbReference>
<feature type="domain" description="GFO/IDH/MocA-like oxidoreductase" evidence="2">
    <location>
        <begin position="151"/>
        <end position="243"/>
    </location>
</feature>
<sequence>MKNIAILGTGRHGSRYAGHIARDIKGMTLAGIWRRSTEGRAQAQRWSTTFCPDWRELIVSSGVDAVVGVVPPVLNPAIAAACACAGKPLLLEKPLARNVGEARAIVTSLATAGVPLTVGQTLRYNPVIGELRRQLPEMGRLYGFAVNQRLEPSTLDWHDDRDTAGAGVLFHTAVHVFDAMRLITGLKVRRVMAQGRLVHAAALEDQVLVIAELENGVIGTVDVSKVGRARTGRYEFVGADGQLHGEQIHAFTEVIRGNVVQSRREFAPIPTVLQLLRDWLKFLEGDGDNPVTGEEGLYAVQVCEACLVSLQEGGRWVKVQ</sequence>
<gene>
    <name evidence="3" type="ORF">HNQ81_000857</name>
</gene>
<protein>
    <submittedName>
        <fullName evidence="3">Putative dehydrogenase</fullName>
    </submittedName>
</protein>
<dbReference type="Gene3D" id="3.30.360.10">
    <property type="entry name" value="Dihydrodipicolinate Reductase, domain 2"/>
    <property type="match status" value="1"/>
</dbReference>
<dbReference type="Proteomes" id="UP000539642">
    <property type="component" value="Unassembled WGS sequence"/>
</dbReference>
<name>A0A840ULF8_9BACT</name>